<organism evidence="1 2">
    <name type="scientific">Miniphocaeibacter halophilus</name>
    <dbReference type="NCBI Taxonomy" id="2931922"/>
    <lineage>
        <taxon>Bacteria</taxon>
        <taxon>Bacillati</taxon>
        <taxon>Bacillota</taxon>
        <taxon>Tissierellia</taxon>
        <taxon>Tissierellales</taxon>
        <taxon>Peptoniphilaceae</taxon>
        <taxon>Miniphocaeibacter</taxon>
    </lineage>
</organism>
<protein>
    <submittedName>
        <fullName evidence="1">Uncharacterized protein</fullName>
    </submittedName>
</protein>
<evidence type="ECO:0000313" key="1">
    <source>
        <dbReference type="EMBL" id="QQK07743.1"/>
    </source>
</evidence>
<accession>A0AC61MU35</accession>
<dbReference type="Proteomes" id="UP000595814">
    <property type="component" value="Chromosome"/>
</dbReference>
<proteinExistence type="predicted"/>
<evidence type="ECO:0000313" key="2">
    <source>
        <dbReference type="Proteomes" id="UP000595814"/>
    </source>
</evidence>
<reference evidence="1 2" key="1">
    <citation type="journal article" date="2022" name="Int. J. Syst. Evol. Microbiol.">
        <title>Miniphocaeibacter halophilus sp. nov., an ammonium-tolerant acetate-producing bacterium isolated from a biogas system.</title>
        <authorList>
            <person name="Schnurer A."/>
            <person name="Singh A."/>
            <person name="Bi S."/>
            <person name="Qiao W."/>
            <person name="Westerholm M."/>
        </authorList>
    </citation>
    <scope>NUCLEOTIDE SEQUENCE [LARGE SCALE GENOMIC DNA]</scope>
    <source>
        <strain evidence="1 2">AMB_01</strain>
    </source>
</reference>
<keyword evidence="2" id="KW-1185">Reference proteome</keyword>
<gene>
    <name evidence="1" type="ORF">JFY71_10730</name>
</gene>
<sequence length="82" mass="9447">MEKLIVFGSDKCPDCPPALEELDRKNISYEFVNITDSIPNLKRFLIIRDSNTKFEKIKNNGSVGIPCFYKDGDVFFNIEEIL</sequence>
<dbReference type="EMBL" id="CP066744">
    <property type="protein sequence ID" value="QQK07743.1"/>
    <property type="molecule type" value="Genomic_DNA"/>
</dbReference>
<name>A0AC61MU35_9FIRM</name>